<dbReference type="GO" id="GO:0005634">
    <property type="term" value="C:nucleus"/>
    <property type="evidence" value="ECO:0007669"/>
    <property type="project" value="UniProtKB-SubCell"/>
</dbReference>
<keyword evidence="3" id="KW-0539">Nucleus</keyword>
<evidence type="ECO:0000259" key="6">
    <source>
        <dbReference type="Pfam" id="PF25772"/>
    </source>
</evidence>
<dbReference type="AlphaFoldDB" id="A0A4S4M6K0"/>
<dbReference type="Proteomes" id="UP000310158">
    <property type="component" value="Unassembled WGS sequence"/>
</dbReference>
<evidence type="ECO:0000259" key="5">
    <source>
        <dbReference type="Pfam" id="PF08161"/>
    </source>
</evidence>
<dbReference type="Pfam" id="PF08161">
    <property type="entry name" value="RRP12_HEAT"/>
    <property type="match status" value="1"/>
</dbReference>
<feature type="compositionally biased region" description="Basic and acidic residues" evidence="4">
    <location>
        <begin position="1209"/>
        <end position="1226"/>
    </location>
</feature>
<feature type="compositionally biased region" description="Basic and acidic residues" evidence="4">
    <location>
        <begin position="1075"/>
        <end position="1085"/>
    </location>
</feature>
<evidence type="ECO:0000256" key="3">
    <source>
        <dbReference type="ARBA" id="ARBA00023242"/>
    </source>
</evidence>
<gene>
    <name evidence="7" type="ORF">EW146_g1295</name>
</gene>
<dbReference type="OrthoDB" id="2192888at2759"/>
<feature type="domain" description="RRP12 N-terminal HEAT" evidence="6">
    <location>
        <begin position="15"/>
        <end position="278"/>
    </location>
</feature>
<evidence type="ECO:0000256" key="4">
    <source>
        <dbReference type="SAM" id="MobiDB-lite"/>
    </source>
</evidence>
<comment type="similarity">
    <text evidence="2">Belongs to the RRP12 family.</text>
</comment>
<proteinExistence type="inferred from homology"/>
<dbReference type="InterPro" id="IPR052087">
    <property type="entry name" value="RRP12"/>
</dbReference>
<dbReference type="Gene3D" id="1.25.10.10">
    <property type="entry name" value="Leucine-rich Repeat Variant"/>
    <property type="match status" value="2"/>
</dbReference>
<reference evidence="7 8" key="1">
    <citation type="submission" date="2019-02" db="EMBL/GenBank/DDBJ databases">
        <title>Genome sequencing of the rare red list fungi Bondarzewia mesenterica.</title>
        <authorList>
            <person name="Buettner E."/>
            <person name="Kellner H."/>
        </authorList>
    </citation>
    <scope>NUCLEOTIDE SEQUENCE [LARGE SCALE GENOMIC DNA]</scope>
    <source>
        <strain evidence="7 8">DSM 108281</strain>
    </source>
</reference>
<dbReference type="InterPro" id="IPR057860">
    <property type="entry name" value="HEAT_RRP12_N"/>
</dbReference>
<keyword evidence="8" id="KW-1185">Reference proteome</keyword>
<dbReference type="PANTHER" id="PTHR48287:SF1">
    <property type="entry name" value="ARM REPEAT SUPERFAMILY PROTEIN"/>
    <property type="match status" value="1"/>
</dbReference>
<evidence type="ECO:0000256" key="1">
    <source>
        <dbReference type="ARBA" id="ARBA00004123"/>
    </source>
</evidence>
<dbReference type="InterPro" id="IPR016024">
    <property type="entry name" value="ARM-type_fold"/>
</dbReference>
<feature type="compositionally biased region" description="Acidic residues" evidence="4">
    <location>
        <begin position="1132"/>
        <end position="1144"/>
    </location>
</feature>
<accession>A0A4S4M6K0</accession>
<dbReference type="InterPro" id="IPR011989">
    <property type="entry name" value="ARM-like"/>
</dbReference>
<organism evidence="7 8">
    <name type="scientific">Bondarzewia mesenterica</name>
    <dbReference type="NCBI Taxonomy" id="1095465"/>
    <lineage>
        <taxon>Eukaryota</taxon>
        <taxon>Fungi</taxon>
        <taxon>Dikarya</taxon>
        <taxon>Basidiomycota</taxon>
        <taxon>Agaricomycotina</taxon>
        <taxon>Agaricomycetes</taxon>
        <taxon>Russulales</taxon>
        <taxon>Bondarzewiaceae</taxon>
        <taxon>Bondarzewia</taxon>
    </lineage>
</organism>
<feature type="compositionally biased region" description="Acidic residues" evidence="4">
    <location>
        <begin position="1183"/>
        <end position="1192"/>
    </location>
</feature>
<dbReference type="Pfam" id="PF25772">
    <property type="entry name" value="HEAT_RRP12_N"/>
    <property type="match status" value="1"/>
</dbReference>
<protein>
    <submittedName>
        <fullName evidence="7">Uncharacterized protein</fullName>
    </submittedName>
</protein>
<comment type="caution">
    <text evidence="7">The sequence shown here is derived from an EMBL/GenBank/DDBJ whole genome shotgun (WGS) entry which is preliminary data.</text>
</comment>
<dbReference type="SUPFAM" id="SSF48371">
    <property type="entry name" value="ARM repeat"/>
    <property type="match status" value="1"/>
</dbReference>
<feature type="region of interest" description="Disordered" evidence="4">
    <location>
        <begin position="1022"/>
        <end position="1228"/>
    </location>
</feature>
<dbReference type="EMBL" id="SGPL01000032">
    <property type="protein sequence ID" value="THH19971.1"/>
    <property type="molecule type" value="Genomic_DNA"/>
</dbReference>
<comment type="subcellular location">
    <subcellularLocation>
        <location evidence="1">Nucleus</location>
    </subcellularLocation>
</comment>
<feature type="domain" description="RRP12 HEAT" evidence="5">
    <location>
        <begin position="346"/>
        <end position="659"/>
    </location>
</feature>
<dbReference type="PANTHER" id="PTHR48287">
    <property type="entry name" value="ARM REPEAT SUPERFAMILY PROTEIN"/>
    <property type="match status" value="1"/>
</dbReference>
<dbReference type="InterPro" id="IPR012978">
    <property type="entry name" value="HEAT_RRP12"/>
</dbReference>
<evidence type="ECO:0000256" key="2">
    <source>
        <dbReference type="ARBA" id="ARBA00007690"/>
    </source>
</evidence>
<evidence type="ECO:0000313" key="7">
    <source>
        <dbReference type="EMBL" id="THH19971.1"/>
    </source>
</evidence>
<sequence length="1254" mass="136436">MSDGLGEALAKIRPHTSSSLAHQKTPATLLHALEATLEEQKSQRSPTAYFAVLLTTLDGTLQKERASGLSLGDGDMLPAELYLLALVAPFTPPPVIRGNLNTIVSLTAPLFPALTSYAPPLRSQLGLYNHVLKALDRPQLEVQGIRQTFASILQLCLDPRPKVRKRAADAVKDILSFPPSPLLRHPYADRVAEWVKSTLSNINANVFPKSKSNSSDMEGAEIAIHLMSFLRPVLLNLPPSSLPSIVPLILTLPRLGNPYLSQTVYSFLSDVLSSPTNDNGVDVTEEIPAILKAVLSSPPPKADAILAPAWLVVLGNAVLALKFTDAEASAIELGKAWKAMWPFLESNDSSIRKAAAHSLALLCQCFTPEFITPALKEHGKGEPKSALGKIIVQTGKSFDSLAFARSMPELLSVISSLVANLRFRDARSVPTAAEMLLLPLIQKVGDLRIKKDFEHKEVADATLSTAMSVMGPEVLLRALPLNLEPADRRGGGYRAAGREPRAFLLPMLSQPHPSPLGHFVSYFVPLTERMFDLQQNAEAEDRQSEAKVWTVLIAQIWAGLPGYCWGPADLQEALSAAFSQLLSQLLYNQPDLRPQVLKALKALVDSNTALASKDQTQLKKYPVLSRLDAISAENAAQNVAFLRMQAESWLAVLFNVFGSVSRDARGMVGDVISVWASIAGDEAIGQAYRKVVGLLQQNMNKSQPVRGSVETGNVVTVTQDILVLILPYLSTADSTALFDLCLSKEMLSRQDNGVQKRGYKILAKLVDGGKVTMDVESVIKRLDETSEGLAPASKKERFHLYTSLLPSIPPTALHVIPSLIPEAVLGTKEPSEKARNAAFDLIVAMAKKMDEGGVVKRSMVDGMDEDGAGEAQASLEEYMTMIAGGLAGATPHMISATVTAISRLVFEFKDSISPDMHNEIFTTLLVFLSSANREIIKSTLGFIKLAIHTLPVELVQPHLPELVPALLSWAHDHKNHFKEKVRHIFERMIRRFGWEDVYSCAGEEEASKVLLNIKKRKDRAKRKKAQAADEDDGEKAQSGKPATGNAFEDVLYGSESELEDSDDDNERLAPSGKRKGGDFSARLRVDDDEPMDLLSGAASRITNAQSKKRRKPGQDAARFKTDEGTGKMIIDEGSDADEDGDAQEDVAGAAYRESMTSADGFTRGPSGRVKFNKDTKKRRRDNAEDEDVEMGDVDAAKVPRKKRASDPQLGREFKAKRAGGDVKKGGVDPYAYLPLSQAAKKGGRKGRIGVAGKR</sequence>
<evidence type="ECO:0000313" key="8">
    <source>
        <dbReference type="Proteomes" id="UP000310158"/>
    </source>
</evidence>
<feature type="compositionally biased region" description="Acidic residues" evidence="4">
    <location>
        <begin position="1056"/>
        <end position="1065"/>
    </location>
</feature>
<name>A0A4S4M6K0_9AGAM</name>